<accession>A0A0T6LZ63</accession>
<evidence type="ECO:0000313" key="3">
    <source>
        <dbReference type="Proteomes" id="UP000050867"/>
    </source>
</evidence>
<keyword evidence="3" id="KW-1185">Reference proteome</keyword>
<reference evidence="2 3" key="1">
    <citation type="submission" date="2015-10" db="EMBL/GenBank/DDBJ databases">
        <title>Draft genome sequence of pyrrolomycin-producing Streptomyces vitaminophilus.</title>
        <authorList>
            <person name="Graham D.E."/>
            <person name="Mahan K.M."/>
            <person name="Klingeman D.M."/>
            <person name="Hettich R.L."/>
            <person name="Parry R.J."/>
        </authorList>
    </citation>
    <scope>NUCLEOTIDE SEQUENCE [LARGE SCALE GENOMIC DNA]</scope>
    <source>
        <strain evidence="2 3">ATCC 31673</strain>
    </source>
</reference>
<gene>
    <name evidence="2" type="ORF">AQ490_00410</name>
</gene>
<dbReference type="Proteomes" id="UP000050867">
    <property type="component" value="Unassembled WGS sequence"/>
</dbReference>
<dbReference type="EMBL" id="LLZU01000001">
    <property type="protein sequence ID" value="KRV51270.1"/>
    <property type="molecule type" value="Genomic_DNA"/>
</dbReference>
<organism evidence="2 3">
    <name type="scientific">Wenjunlia vitaminophila</name>
    <name type="common">Streptomyces vitaminophilus</name>
    <dbReference type="NCBI Taxonomy" id="76728"/>
    <lineage>
        <taxon>Bacteria</taxon>
        <taxon>Bacillati</taxon>
        <taxon>Actinomycetota</taxon>
        <taxon>Actinomycetes</taxon>
        <taxon>Kitasatosporales</taxon>
        <taxon>Streptomycetaceae</taxon>
        <taxon>Wenjunlia</taxon>
    </lineage>
</organism>
<comment type="caution">
    <text evidence="2">The sequence shown here is derived from an EMBL/GenBank/DDBJ whole genome shotgun (WGS) entry which is preliminary data.</text>
</comment>
<dbReference type="AlphaFoldDB" id="A0A0T6LZ63"/>
<protein>
    <submittedName>
        <fullName evidence="2">Uncharacterized protein</fullName>
    </submittedName>
</protein>
<feature type="compositionally biased region" description="Basic and acidic residues" evidence="1">
    <location>
        <begin position="55"/>
        <end position="74"/>
    </location>
</feature>
<feature type="region of interest" description="Disordered" evidence="1">
    <location>
        <begin position="32"/>
        <end position="129"/>
    </location>
</feature>
<feature type="compositionally biased region" description="Basic residues" evidence="1">
    <location>
        <begin position="75"/>
        <end position="97"/>
    </location>
</feature>
<proteinExistence type="predicted"/>
<evidence type="ECO:0000313" key="2">
    <source>
        <dbReference type="EMBL" id="KRV51270.1"/>
    </source>
</evidence>
<name>A0A0T6LZ63_WENVI</name>
<feature type="compositionally biased region" description="Acidic residues" evidence="1">
    <location>
        <begin position="32"/>
        <end position="44"/>
    </location>
</feature>
<sequence length="129" mass="14943">MARLLPSAEPSAPDATWPTPAIRVNLWLMTDDLGDTWDDPDEPTPGEAAAAQERSFWEARRQYQELDHDDETGRRERRRLSKRSRRMNLRVRTHRQARRTDDGPVPRDLSLPPLPDREDFSAPGDGEWD</sequence>
<evidence type="ECO:0000256" key="1">
    <source>
        <dbReference type="SAM" id="MobiDB-lite"/>
    </source>
</evidence>